<reference evidence="1" key="2">
    <citation type="submission" date="2020-10" db="EMBL/GenBank/DDBJ databases">
        <authorList>
            <consortium name="NCBI Pathogen Detection Project"/>
        </authorList>
    </citation>
    <scope>NUCLEOTIDE SEQUENCE</scope>
    <source>
        <strain evidence="1">Morganella morganii ARLG-3209</strain>
    </source>
</reference>
<organism evidence="1 2">
    <name type="scientific">Morganella morganii</name>
    <name type="common">Proteus morganii</name>
    <dbReference type="NCBI Taxonomy" id="582"/>
    <lineage>
        <taxon>Bacteria</taxon>
        <taxon>Pseudomonadati</taxon>
        <taxon>Pseudomonadota</taxon>
        <taxon>Gammaproteobacteria</taxon>
        <taxon>Enterobacterales</taxon>
        <taxon>Morganellaceae</taxon>
        <taxon>Morganella</taxon>
    </lineage>
</organism>
<proteinExistence type="predicted"/>
<reference evidence="1" key="1">
    <citation type="journal article" date="2018" name="Genome Biol.">
        <title>SKESA: strategic k-mer extension for scrupulous assemblies.</title>
        <authorList>
            <person name="Souvorov A."/>
            <person name="Agarwala R."/>
            <person name="Lipman D.J."/>
        </authorList>
    </citation>
    <scope>NUCLEOTIDE SEQUENCE</scope>
    <source>
        <strain evidence="1">Morganella morganii ARLG-3209</strain>
    </source>
</reference>
<name>A0AAN5S1T9_MORMO</name>
<accession>A0AAN5S1T9</accession>
<protein>
    <submittedName>
        <fullName evidence="1">Uncharacterized protein</fullName>
    </submittedName>
</protein>
<dbReference type="Proteomes" id="UP000865968">
    <property type="component" value="Unassembled WGS sequence"/>
</dbReference>
<comment type="caution">
    <text evidence="1">The sequence shown here is derived from an EMBL/GenBank/DDBJ whole genome shotgun (WGS) entry which is preliminary data.</text>
</comment>
<evidence type="ECO:0000313" key="1">
    <source>
        <dbReference type="EMBL" id="HAT3811059.1"/>
    </source>
</evidence>
<evidence type="ECO:0000313" key="2">
    <source>
        <dbReference type="Proteomes" id="UP000865968"/>
    </source>
</evidence>
<dbReference type="EMBL" id="DACSWI010000021">
    <property type="protein sequence ID" value="HAT3811059.1"/>
    <property type="molecule type" value="Genomic_DNA"/>
</dbReference>
<dbReference type="AlphaFoldDB" id="A0AAN5S1T9"/>
<gene>
    <name evidence="1" type="ORF">I8608_003980</name>
</gene>
<sequence>MATLPNRIVHSEITGKFRFEISRWSLNPVLIVEVKQRIKRFAPLNDEIERCVWEKATYQQAIEIQHIHNT</sequence>